<evidence type="ECO:0000313" key="7">
    <source>
        <dbReference type="Proteomes" id="UP000315700"/>
    </source>
</evidence>
<dbReference type="Pfam" id="PF13365">
    <property type="entry name" value="Trypsin_2"/>
    <property type="match status" value="1"/>
</dbReference>
<dbReference type="KEGG" id="ccos:Pan44_25940"/>
<accession>A0A517SEL1</accession>
<keyword evidence="3 6" id="KW-0378">Hydrolase</keyword>
<dbReference type="InterPro" id="IPR036034">
    <property type="entry name" value="PDZ_sf"/>
</dbReference>
<evidence type="ECO:0000313" key="6">
    <source>
        <dbReference type="EMBL" id="QDT54561.1"/>
    </source>
</evidence>
<keyword evidence="2 6" id="KW-0645">Protease</keyword>
<dbReference type="EC" id="3.4.21.107" evidence="6"/>
<sequence precursor="true">MSLQTRFLRPEFFVAAWLTCTASLHAAPDAPTPPTVRATLQEAGRELAKIAEQVSPAVVHIQSDRGRTEETGSGVLMRSPSYGGVFVVTNRHVVTQTPMKQISIRLEDGRSINPESVLEDRFTDLAVLKVTIDPPGVGEWADSDNLQIGHFVLAVGSPFGLSQSVTMGIISAKSRRALSLGAEDILNQDFLQTDAAINPGNSGGPLIDLDGRVVGINTAIASQGGGNEGIGFSIPSNLVKFVVEELLTKGVVRRGYLGVRLDDAFDSKAAQKYGLDRLRGARVVEIYSGTPAEAAGVVENDIVLSFNGEDVEDENHLINRVSLTPLDTVVSMVVLRKGRQVPLQVKLKERPPRRTTSQVAPRVGKSVLPAGLETVAVTEGLSVQAGMSGRRGALVLSVPDRLQGTLNLYDIITEAGRQPVASPGDLQAALERHSSSPLLLKVLRNDGGRTVERLVVLPR</sequence>
<dbReference type="GO" id="GO:0006508">
    <property type="term" value="P:proteolysis"/>
    <property type="evidence" value="ECO:0007669"/>
    <property type="project" value="UniProtKB-KW"/>
</dbReference>
<evidence type="ECO:0000256" key="2">
    <source>
        <dbReference type="ARBA" id="ARBA00022670"/>
    </source>
</evidence>
<dbReference type="InterPro" id="IPR001940">
    <property type="entry name" value="Peptidase_S1C"/>
</dbReference>
<dbReference type="GO" id="GO:0004252">
    <property type="term" value="F:serine-type endopeptidase activity"/>
    <property type="evidence" value="ECO:0007669"/>
    <property type="project" value="InterPro"/>
</dbReference>
<dbReference type="AlphaFoldDB" id="A0A517SEL1"/>
<evidence type="ECO:0000256" key="4">
    <source>
        <dbReference type="SAM" id="SignalP"/>
    </source>
</evidence>
<dbReference type="EMBL" id="CP036271">
    <property type="protein sequence ID" value="QDT54561.1"/>
    <property type="molecule type" value="Genomic_DNA"/>
</dbReference>
<name>A0A517SEL1_9PLAN</name>
<evidence type="ECO:0000256" key="1">
    <source>
        <dbReference type="ARBA" id="ARBA00010541"/>
    </source>
</evidence>
<dbReference type="PRINTS" id="PR00834">
    <property type="entry name" value="PROTEASES2C"/>
</dbReference>
<feature type="domain" description="PDZ" evidence="5">
    <location>
        <begin position="254"/>
        <end position="338"/>
    </location>
</feature>
<dbReference type="SUPFAM" id="SSF50156">
    <property type="entry name" value="PDZ domain-like"/>
    <property type="match status" value="2"/>
</dbReference>
<dbReference type="RefSeq" id="WP_145030408.1">
    <property type="nucleotide sequence ID" value="NZ_CP036271.1"/>
</dbReference>
<gene>
    <name evidence="6" type="primary">degQ_1</name>
    <name evidence="6" type="ORF">Pan44_25940</name>
</gene>
<dbReference type="SUPFAM" id="SSF50494">
    <property type="entry name" value="Trypsin-like serine proteases"/>
    <property type="match status" value="1"/>
</dbReference>
<evidence type="ECO:0000259" key="5">
    <source>
        <dbReference type="PROSITE" id="PS50106"/>
    </source>
</evidence>
<protein>
    <submittedName>
        <fullName evidence="6">Periplasmic pH-dependent serine endoprotease DegQ</fullName>
        <ecNumber evidence="6">3.4.21.107</ecNumber>
    </submittedName>
</protein>
<dbReference type="InterPro" id="IPR009003">
    <property type="entry name" value="Peptidase_S1_PA"/>
</dbReference>
<dbReference type="InterPro" id="IPR001478">
    <property type="entry name" value="PDZ"/>
</dbReference>
<dbReference type="Proteomes" id="UP000315700">
    <property type="component" value="Chromosome"/>
</dbReference>
<keyword evidence="4" id="KW-0732">Signal</keyword>
<dbReference type="InParanoid" id="A0A517SEL1"/>
<feature type="chain" id="PRO_5022171091" evidence="4">
    <location>
        <begin position="27"/>
        <end position="459"/>
    </location>
</feature>
<reference evidence="6 7" key="1">
    <citation type="submission" date="2019-02" db="EMBL/GenBank/DDBJ databases">
        <title>Deep-cultivation of Planctomycetes and their phenomic and genomic characterization uncovers novel biology.</title>
        <authorList>
            <person name="Wiegand S."/>
            <person name="Jogler M."/>
            <person name="Boedeker C."/>
            <person name="Pinto D."/>
            <person name="Vollmers J."/>
            <person name="Rivas-Marin E."/>
            <person name="Kohn T."/>
            <person name="Peeters S.H."/>
            <person name="Heuer A."/>
            <person name="Rast P."/>
            <person name="Oberbeckmann S."/>
            <person name="Bunk B."/>
            <person name="Jeske O."/>
            <person name="Meyerdierks A."/>
            <person name="Storesund J.E."/>
            <person name="Kallscheuer N."/>
            <person name="Luecker S."/>
            <person name="Lage O.M."/>
            <person name="Pohl T."/>
            <person name="Merkel B.J."/>
            <person name="Hornburger P."/>
            <person name="Mueller R.-W."/>
            <person name="Bruemmer F."/>
            <person name="Labrenz M."/>
            <person name="Spormann A.M."/>
            <person name="Op den Camp H."/>
            <person name="Overmann J."/>
            <person name="Amann R."/>
            <person name="Jetten M.S.M."/>
            <person name="Mascher T."/>
            <person name="Medema M.H."/>
            <person name="Devos D.P."/>
            <person name="Kaster A.-K."/>
            <person name="Ovreas L."/>
            <person name="Rohde M."/>
            <person name="Galperin M.Y."/>
            <person name="Jogler C."/>
        </authorList>
    </citation>
    <scope>NUCLEOTIDE SEQUENCE [LARGE SCALE GENOMIC DNA]</scope>
    <source>
        <strain evidence="6 7">Pan44</strain>
    </source>
</reference>
<dbReference type="PANTHER" id="PTHR22939">
    <property type="entry name" value="SERINE PROTEASE FAMILY S1C HTRA-RELATED"/>
    <property type="match status" value="1"/>
</dbReference>
<evidence type="ECO:0000256" key="3">
    <source>
        <dbReference type="ARBA" id="ARBA00022801"/>
    </source>
</evidence>
<dbReference type="Gene3D" id="2.40.10.120">
    <property type="match status" value="1"/>
</dbReference>
<feature type="signal peptide" evidence="4">
    <location>
        <begin position="1"/>
        <end position="26"/>
    </location>
</feature>
<dbReference type="PROSITE" id="PS50106">
    <property type="entry name" value="PDZ"/>
    <property type="match status" value="1"/>
</dbReference>
<comment type="similarity">
    <text evidence="1">Belongs to the peptidase S1C family.</text>
</comment>
<dbReference type="Gene3D" id="2.30.42.10">
    <property type="match status" value="2"/>
</dbReference>
<dbReference type="Pfam" id="PF13180">
    <property type="entry name" value="PDZ_2"/>
    <property type="match status" value="1"/>
</dbReference>
<dbReference type="OrthoDB" id="248175at2"/>
<proteinExistence type="inferred from homology"/>
<dbReference type="PANTHER" id="PTHR22939:SF129">
    <property type="entry name" value="SERINE PROTEASE HTRA2, MITOCHONDRIAL"/>
    <property type="match status" value="1"/>
</dbReference>
<keyword evidence="7" id="KW-1185">Reference proteome</keyword>
<organism evidence="6 7">
    <name type="scientific">Caulifigura coniformis</name>
    <dbReference type="NCBI Taxonomy" id="2527983"/>
    <lineage>
        <taxon>Bacteria</taxon>
        <taxon>Pseudomonadati</taxon>
        <taxon>Planctomycetota</taxon>
        <taxon>Planctomycetia</taxon>
        <taxon>Planctomycetales</taxon>
        <taxon>Planctomycetaceae</taxon>
        <taxon>Caulifigura</taxon>
    </lineage>
</organism>
<dbReference type="SMART" id="SM00228">
    <property type="entry name" value="PDZ"/>
    <property type="match status" value="2"/>
</dbReference>